<dbReference type="AlphaFoldDB" id="A0A1J3F3Q0"/>
<accession>A0A1J3F3Q0</accession>
<gene>
    <name evidence="15" type="ORF">LC_TR15035_c0_g1_i1_g.51023</name>
    <name evidence="16" type="ORF">LE_TR1626_c0_g1_i1_g.4329</name>
</gene>
<evidence type="ECO:0000313" key="15">
    <source>
        <dbReference type="EMBL" id="JAU38802.1"/>
    </source>
</evidence>
<evidence type="ECO:0000256" key="7">
    <source>
        <dbReference type="ARBA" id="ARBA00022842"/>
    </source>
</evidence>
<protein>
    <recommendedName>
        <fullName evidence="4">protein-serine/threonine phosphatase</fullName>
        <ecNumber evidence="4">3.1.3.16</ecNumber>
    </recommendedName>
</protein>
<feature type="region of interest" description="Disordered" evidence="13">
    <location>
        <begin position="333"/>
        <end position="393"/>
    </location>
</feature>
<evidence type="ECO:0000256" key="8">
    <source>
        <dbReference type="ARBA" id="ARBA00022912"/>
    </source>
</evidence>
<dbReference type="InterPro" id="IPR000222">
    <property type="entry name" value="PP2C_BS"/>
</dbReference>
<dbReference type="FunFam" id="3.60.40.10:FF:000027">
    <property type="entry name" value="Probable protein phosphatase 2C 76"/>
    <property type="match status" value="1"/>
</dbReference>
<keyword evidence="9" id="KW-0464">Manganese</keyword>
<dbReference type="EC" id="3.1.3.16" evidence="4"/>
<evidence type="ECO:0000256" key="3">
    <source>
        <dbReference type="ARBA" id="ARBA00006702"/>
    </source>
</evidence>
<dbReference type="InterPro" id="IPR015655">
    <property type="entry name" value="PP2C"/>
</dbReference>
<keyword evidence="8 12" id="KW-0904">Protein phosphatase</keyword>
<dbReference type="CDD" id="cd00143">
    <property type="entry name" value="PP2Cc"/>
    <property type="match status" value="1"/>
</dbReference>
<name>A0A1J3F3Q0_NOCCA</name>
<evidence type="ECO:0000256" key="10">
    <source>
        <dbReference type="ARBA" id="ARBA00047761"/>
    </source>
</evidence>
<dbReference type="EMBL" id="GEVK01014030">
    <property type="protein sequence ID" value="JAU38802.1"/>
    <property type="molecule type" value="Transcribed_RNA"/>
</dbReference>
<evidence type="ECO:0000256" key="11">
    <source>
        <dbReference type="ARBA" id="ARBA00048336"/>
    </source>
</evidence>
<evidence type="ECO:0000256" key="1">
    <source>
        <dbReference type="ARBA" id="ARBA00001936"/>
    </source>
</evidence>
<evidence type="ECO:0000256" key="13">
    <source>
        <dbReference type="SAM" id="MobiDB-lite"/>
    </source>
</evidence>
<evidence type="ECO:0000313" key="16">
    <source>
        <dbReference type="EMBL" id="JAU63052.1"/>
    </source>
</evidence>
<keyword evidence="6 12" id="KW-0378">Hydrolase</keyword>
<evidence type="ECO:0000256" key="4">
    <source>
        <dbReference type="ARBA" id="ARBA00013081"/>
    </source>
</evidence>
<comment type="catalytic activity">
    <reaction evidence="11">
        <text>O-phospho-L-threonyl-[protein] + H2O = L-threonyl-[protein] + phosphate</text>
        <dbReference type="Rhea" id="RHEA:47004"/>
        <dbReference type="Rhea" id="RHEA-COMP:11060"/>
        <dbReference type="Rhea" id="RHEA-COMP:11605"/>
        <dbReference type="ChEBI" id="CHEBI:15377"/>
        <dbReference type="ChEBI" id="CHEBI:30013"/>
        <dbReference type="ChEBI" id="CHEBI:43474"/>
        <dbReference type="ChEBI" id="CHEBI:61977"/>
        <dbReference type="EC" id="3.1.3.16"/>
    </reaction>
</comment>
<comment type="similarity">
    <text evidence="3 12">Belongs to the PP2C family.</text>
</comment>
<dbReference type="PANTHER" id="PTHR47992">
    <property type="entry name" value="PROTEIN PHOSPHATASE"/>
    <property type="match status" value="1"/>
</dbReference>
<feature type="domain" description="PPM-type phosphatase" evidence="14">
    <location>
        <begin position="85"/>
        <end position="331"/>
    </location>
</feature>
<organism evidence="15">
    <name type="scientific">Noccaea caerulescens</name>
    <name type="common">Alpine penny-cress</name>
    <name type="synonym">Thlaspi caerulescens</name>
    <dbReference type="NCBI Taxonomy" id="107243"/>
    <lineage>
        <taxon>Eukaryota</taxon>
        <taxon>Viridiplantae</taxon>
        <taxon>Streptophyta</taxon>
        <taxon>Embryophyta</taxon>
        <taxon>Tracheophyta</taxon>
        <taxon>Spermatophyta</taxon>
        <taxon>Magnoliopsida</taxon>
        <taxon>eudicotyledons</taxon>
        <taxon>Gunneridae</taxon>
        <taxon>Pentapetalae</taxon>
        <taxon>rosids</taxon>
        <taxon>malvids</taxon>
        <taxon>Brassicales</taxon>
        <taxon>Brassicaceae</taxon>
        <taxon>Coluteocarpeae</taxon>
        <taxon>Noccaea</taxon>
    </lineage>
</organism>
<feature type="compositionally biased region" description="Basic and acidic residues" evidence="13">
    <location>
        <begin position="362"/>
        <end position="393"/>
    </location>
</feature>
<keyword evidence="7" id="KW-0460">Magnesium</keyword>
<dbReference type="EMBL" id="GEVL01014289">
    <property type="protein sequence ID" value="JAU63052.1"/>
    <property type="molecule type" value="Transcribed_RNA"/>
</dbReference>
<evidence type="ECO:0000256" key="6">
    <source>
        <dbReference type="ARBA" id="ARBA00022801"/>
    </source>
</evidence>
<evidence type="ECO:0000256" key="9">
    <source>
        <dbReference type="ARBA" id="ARBA00023211"/>
    </source>
</evidence>
<evidence type="ECO:0000256" key="5">
    <source>
        <dbReference type="ARBA" id="ARBA00022723"/>
    </source>
</evidence>
<comment type="cofactor">
    <cofactor evidence="2">
        <name>Mg(2+)</name>
        <dbReference type="ChEBI" id="CHEBI:18420"/>
    </cofactor>
</comment>
<keyword evidence="5" id="KW-0479">Metal-binding</keyword>
<sequence length="393" mass="43067">MVCASFIRSVIVQAGHFGVLAQGRQQLSHIKKTFNVGFGFRTSAKMMVDASAGEKRVLLVDMPPEKVDDGGYIGGGWKNDDGSLSCGYCSFRGKRSTMEDFYDVKASKIDGKTVCMFGIFDGHGGSRAAEYLKEHLFDNLMKHPQFMTDTKLALSETYKQTDVAFLESEKDTYRDDGSTASTAVLVGNHLYVANVGDSRTIVSKSGKAIALSDDHKPNRSDERKRIESAGGVIMWAGTWRVGGVLAMSRAFGNRMLKQFVVAEPEIQDLEIDHEAEFLVLASDGLWDVVPNEDAVSLVRSEEEPEAAARKLTDTAFTRGSADNITCIVVKLRHESPETEPNPEAELEPESKPNPSDEPETETSPKAELEPKLDTVSDPKPETESETKGEKASE</sequence>
<dbReference type="InterPro" id="IPR001932">
    <property type="entry name" value="PPM-type_phosphatase-like_dom"/>
</dbReference>
<dbReference type="InterPro" id="IPR036457">
    <property type="entry name" value="PPM-type-like_dom_sf"/>
</dbReference>
<dbReference type="PROSITE" id="PS51746">
    <property type="entry name" value="PPM_2"/>
    <property type="match status" value="1"/>
</dbReference>
<dbReference type="Pfam" id="PF00481">
    <property type="entry name" value="PP2C"/>
    <property type="match status" value="1"/>
</dbReference>
<dbReference type="PROSITE" id="PS01032">
    <property type="entry name" value="PPM_1"/>
    <property type="match status" value="1"/>
</dbReference>
<proteinExistence type="inferred from homology"/>
<evidence type="ECO:0000256" key="2">
    <source>
        <dbReference type="ARBA" id="ARBA00001946"/>
    </source>
</evidence>
<evidence type="ECO:0000256" key="12">
    <source>
        <dbReference type="RuleBase" id="RU003465"/>
    </source>
</evidence>
<comment type="catalytic activity">
    <reaction evidence="10">
        <text>O-phospho-L-seryl-[protein] + H2O = L-seryl-[protein] + phosphate</text>
        <dbReference type="Rhea" id="RHEA:20629"/>
        <dbReference type="Rhea" id="RHEA-COMP:9863"/>
        <dbReference type="Rhea" id="RHEA-COMP:11604"/>
        <dbReference type="ChEBI" id="CHEBI:15377"/>
        <dbReference type="ChEBI" id="CHEBI:29999"/>
        <dbReference type="ChEBI" id="CHEBI:43474"/>
        <dbReference type="ChEBI" id="CHEBI:83421"/>
        <dbReference type="EC" id="3.1.3.16"/>
    </reaction>
</comment>
<dbReference type="SUPFAM" id="SSF81606">
    <property type="entry name" value="PP2C-like"/>
    <property type="match status" value="1"/>
</dbReference>
<comment type="cofactor">
    <cofactor evidence="1">
        <name>Mn(2+)</name>
        <dbReference type="ChEBI" id="CHEBI:29035"/>
    </cofactor>
</comment>
<dbReference type="GO" id="GO:0046872">
    <property type="term" value="F:metal ion binding"/>
    <property type="evidence" value="ECO:0007669"/>
    <property type="project" value="UniProtKB-KW"/>
</dbReference>
<dbReference type="SMART" id="SM00332">
    <property type="entry name" value="PP2Cc"/>
    <property type="match status" value="1"/>
</dbReference>
<dbReference type="GO" id="GO:0004722">
    <property type="term" value="F:protein serine/threonine phosphatase activity"/>
    <property type="evidence" value="ECO:0007669"/>
    <property type="project" value="UniProtKB-EC"/>
</dbReference>
<dbReference type="Gene3D" id="3.60.40.10">
    <property type="entry name" value="PPM-type phosphatase domain"/>
    <property type="match status" value="1"/>
</dbReference>
<reference evidence="15" key="1">
    <citation type="submission" date="2016-07" db="EMBL/GenBank/DDBJ databases">
        <title>De novo transcriptome assembly of four accessions of the metal hyperaccumulator plant Noccaea caerulescens.</title>
        <authorList>
            <person name="Blande D."/>
            <person name="Halimaa P."/>
            <person name="Tervahauta A.I."/>
            <person name="Aarts M.G."/>
            <person name="Karenlampi S.O."/>
        </authorList>
    </citation>
    <scope>NUCLEOTIDE SEQUENCE</scope>
</reference>
<evidence type="ECO:0000259" key="14">
    <source>
        <dbReference type="PROSITE" id="PS51746"/>
    </source>
</evidence>